<dbReference type="Proteomes" id="UP000673975">
    <property type="component" value="Unassembled WGS sequence"/>
</dbReference>
<dbReference type="Pfam" id="PF13432">
    <property type="entry name" value="TPR_16"/>
    <property type="match status" value="3"/>
</dbReference>
<name>A0A8J7S6W0_9BACT</name>
<dbReference type="PROSITE" id="PS50005">
    <property type="entry name" value="TPR"/>
    <property type="match status" value="1"/>
</dbReference>
<reference evidence="4" key="1">
    <citation type="submission" date="2021-02" db="EMBL/GenBank/DDBJ databases">
        <title>Natronogracilivirga saccharolytica gen. nov. sp. nov. a new anaerobic, haloalkiliphilic carbohydrate-fermenting bacterium from soda lake and proposing of Cyclonatronumiaceae fam. nov. in the phylum Balneolaeota.</title>
        <authorList>
            <person name="Zhilina T.N."/>
            <person name="Sorokin D.Y."/>
            <person name="Zavarzina D.G."/>
            <person name="Toshchakov S.V."/>
            <person name="Kublanov I.V."/>
        </authorList>
    </citation>
    <scope>NUCLEOTIDE SEQUENCE</scope>
    <source>
        <strain evidence="4">Z-1702</strain>
    </source>
</reference>
<dbReference type="PANTHER" id="PTHR45586:SF1">
    <property type="entry name" value="LIPOPOLYSACCHARIDE ASSEMBLY PROTEIN B"/>
    <property type="match status" value="1"/>
</dbReference>
<evidence type="ECO:0000313" key="4">
    <source>
        <dbReference type="EMBL" id="MBP3193048.1"/>
    </source>
</evidence>
<sequence length="682" mass="78657">MNNAVFQICKYAIPVLIIFFSAAWAGAKPPEFREGFRLYQQGDYYRAIFALERVIERYPQHSDAHLLLASSYLETGDALTAGQKAERAVELFPAIPAHRWIYAEALLQQKMFRRALDEYKKLKDEFSRSKSLKPLEITDEQVDQRIGLVYQALSGRSFQENQITTAVSQMRQAVEHLKDSVQVHKALIFLLTESEAYKEAIQAVDYARNFFPDDTELLQMKAGIYYRMDDRKALLDQYEELYQNAPEDVTNGLIYAGLLHAHQRSAEALTVLEDLLKRHPEKRQIYHMLADIYERQFHTEARIAVLRKMEKQFPDEPEISKNIALAYESEEMWQHARAVYDSLALETGDELKYRLAIAHTYAAQDSLEAAYDIYQKLTQHFPDNDEVHFKKGRNLETRRKWEAAYAVYRNLLLTAGVVHPEYYLRLGVAAKKTGKQSEALEYLQKAVNRGADDPEANLYLSRFFLEKGDPEEAALQAERALYRTLAAMAEHRQALDTRIQQEGLQAYTSGEADFRELDKLDRLAEESFLWFTGNFSESTVNPVIDDLLTTYRTSGRLHYLTGVYYTSKGHQNKALSHLSDAVRFAPRLMEAHKEQARILEEQGDPIGAIAAWERAGALAPDAPEPYRALIRLYRTQGELDILCDRWLARYRARPRDETLKAFLIEALHKADRFEEAGRLINN</sequence>
<dbReference type="InterPro" id="IPR019734">
    <property type="entry name" value="TPR_rpt"/>
</dbReference>
<evidence type="ECO:0000256" key="2">
    <source>
        <dbReference type="ARBA" id="ARBA00022803"/>
    </source>
</evidence>
<keyword evidence="5" id="KW-1185">Reference proteome</keyword>
<proteinExistence type="predicted"/>
<evidence type="ECO:0000256" key="1">
    <source>
        <dbReference type="ARBA" id="ARBA00022737"/>
    </source>
</evidence>
<dbReference type="InterPro" id="IPR011990">
    <property type="entry name" value="TPR-like_helical_dom_sf"/>
</dbReference>
<organism evidence="4 5">
    <name type="scientific">Natronogracilivirga saccharolytica</name>
    <dbReference type="NCBI Taxonomy" id="2812953"/>
    <lineage>
        <taxon>Bacteria</taxon>
        <taxon>Pseudomonadati</taxon>
        <taxon>Balneolota</taxon>
        <taxon>Balneolia</taxon>
        <taxon>Balneolales</taxon>
        <taxon>Cyclonatronaceae</taxon>
        <taxon>Natronogracilivirga</taxon>
    </lineage>
</organism>
<feature type="repeat" description="TPR" evidence="3">
    <location>
        <begin position="420"/>
        <end position="453"/>
    </location>
</feature>
<dbReference type="SUPFAM" id="SSF48452">
    <property type="entry name" value="TPR-like"/>
    <property type="match status" value="3"/>
</dbReference>
<dbReference type="SMART" id="SM00028">
    <property type="entry name" value="TPR"/>
    <property type="match status" value="7"/>
</dbReference>
<evidence type="ECO:0000313" key="5">
    <source>
        <dbReference type="Proteomes" id="UP000673975"/>
    </source>
</evidence>
<dbReference type="EMBL" id="JAFIDN010000007">
    <property type="protein sequence ID" value="MBP3193048.1"/>
    <property type="molecule type" value="Genomic_DNA"/>
</dbReference>
<dbReference type="RefSeq" id="WP_210512309.1">
    <property type="nucleotide sequence ID" value="NZ_JAFIDN010000007.1"/>
</dbReference>
<keyword evidence="2 3" id="KW-0802">TPR repeat</keyword>
<comment type="caution">
    <text evidence="4">The sequence shown here is derived from an EMBL/GenBank/DDBJ whole genome shotgun (WGS) entry which is preliminary data.</text>
</comment>
<dbReference type="InterPro" id="IPR051012">
    <property type="entry name" value="CellSynth/LPSAsmb/PSIAsmb"/>
</dbReference>
<gene>
    <name evidence="4" type="ORF">NATSA_10270</name>
</gene>
<keyword evidence="1" id="KW-0677">Repeat</keyword>
<evidence type="ECO:0000256" key="3">
    <source>
        <dbReference type="PROSITE-ProRule" id="PRU00339"/>
    </source>
</evidence>
<dbReference type="PANTHER" id="PTHR45586">
    <property type="entry name" value="TPR REPEAT-CONTAINING PROTEIN PA4667"/>
    <property type="match status" value="1"/>
</dbReference>
<dbReference type="AlphaFoldDB" id="A0A8J7S6W0"/>
<accession>A0A8J7S6W0</accession>
<protein>
    <submittedName>
        <fullName evidence="4">Tetratricopeptide repeat protein</fullName>
    </submittedName>
</protein>
<dbReference type="Gene3D" id="1.25.40.10">
    <property type="entry name" value="Tetratricopeptide repeat domain"/>
    <property type="match status" value="4"/>
</dbReference>